<dbReference type="Pfam" id="PF02985">
    <property type="entry name" value="HEAT"/>
    <property type="match status" value="1"/>
</dbReference>
<evidence type="ECO:0000256" key="2">
    <source>
        <dbReference type="PROSITE-ProRule" id="PRU00103"/>
    </source>
</evidence>
<dbReference type="InterPro" id="IPR011989">
    <property type="entry name" value="ARM-like"/>
</dbReference>
<dbReference type="Proteomes" id="UP000299102">
    <property type="component" value="Unassembled WGS sequence"/>
</dbReference>
<feature type="repeat" description="HEAT" evidence="2">
    <location>
        <begin position="23"/>
        <end position="56"/>
    </location>
</feature>
<protein>
    <submittedName>
        <fullName evidence="4">Importin-5</fullName>
    </submittedName>
</protein>
<comment type="caution">
    <text evidence="4">The sequence shown here is derived from an EMBL/GenBank/DDBJ whole genome shotgun (WGS) entry which is preliminary data.</text>
</comment>
<dbReference type="InterPro" id="IPR016024">
    <property type="entry name" value="ARM-type_fold"/>
</dbReference>
<evidence type="ECO:0000313" key="4">
    <source>
        <dbReference type="EMBL" id="GBP06310.1"/>
    </source>
</evidence>
<evidence type="ECO:0000313" key="5">
    <source>
        <dbReference type="Proteomes" id="UP000299102"/>
    </source>
</evidence>
<proteinExistence type="predicted"/>
<organism evidence="4 5">
    <name type="scientific">Eumeta variegata</name>
    <name type="common">Bagworm moth</name>
    <name type="synonym">Eumeta japonica</name>
    <dbReference type="NCBI Taxonomy" id="151549"/>
    <lineage>
        <taxon>Eukaryota</taxon>
        <taxon>Metazoa</taxon>
        <taxon>Ecdysozoa</taxon>
        <taxon>Arthropoda</taxon>
        <taxon>Hexapoda</taxon>
        <taxon>Insecta</taxon>
        <taxon>Pterygota</taxon>
        <taxon>Neoptera</taxon>
        <taxon>Endopterygota</taxon>
        <taxon>Lepidoptera</taxon>
        <taxon>Glossata</taxon>
        <taxon>Ditrysia</taxon>
        <taxon>Tineoidea</taxon>
        <taxon>Psychidae</taxon>
        <taxon>Oiketicinae</taxon>
        <taxon>Eumeta</taxon>
    </lineage>
</organism>
<keyword evidence="1" id="KW-0677">Repeat</keyword>
<gene>
    <name evidence="4" type="primary">IPO5</name>
    <name evidence="4" type="ORF">EVAR_69577_1</name>
</gene>
<dbReference type="SUPFAM" id="SSF48371">
    <property type="entry name" value="ARM repeat"/>
    <property type="match status" value="1"/>
</dbReference>
<feature type="chain" id="PRO_5020030929" evidence="3">
    <location>
        <begin position="18"/>
        <end position="165"/>
    </location>
</feature>
<dbReference type="InterPro" id="IPR000357">
    <property type="entry name" value="HEAT"/>
</dbReference>
<reference evidence="4 5" key="1">
    <citation type="journal article" date="2019" name="Commun. Biol.">
        <title>The bagworm genome reveals a unique fibroin gene that provides high tensile strength.</title>
        <authorList>
            <person name="Kono N."/>
            <person name="Nakamura H."/>
            <person name="Ohtoshi R."/>
            <person name="Tomita M."/>
            <person name="Numata K."/>
            <person name="Arakawa K."/>
        </authorList>
    </citation>
    <scope>NUCLEOTIDE SEQUENCE [LARGE SCALE GENOMIC DNA]</scope>
</reference>
<sequence>MIIFLDLLLEFCGPASAPYQQFFTPALLQYVSDKSPEVRQAAAYGCGVLGQFGGEQFSWLPVTEDSDEAPHIYGYLCDLIQANHPIVLGANNCNLPRIVFIIAQAFVNKVVDAVSEVGSRMLAIVKQVESNPEVFQVCASQLTPEMQHALQEAYRELASATSAQG</sequence>
<accession>A0A4C1SYG6</accession>
<dbReference type="PROSITE" id="PS50077">
    <property type="entry name" value="HEAT_REPEAT"/>
    <property type="match status" value="1"/>
</dbReference>
<keyword evidence="3" id="KW-0732">Signal</keyword>
<dbReference type="InterPro" id="IPR021133">
    <property type="entry name" value="HEAT_type_2"/>
</dbReference>
<feature type="signal peptide" evidence="3">
    <location>
        <begin position="1"/>
        <end position="17"/>
    </location>
</feature>
<name>A0A4C1SYG6_EUMVA</name>
<dbReference type="OrthoDB" id="543373at2759"/>
<dbReference type="AlphaFoldDB" id="A0A4C1SYG6"/>
<evidence type="ECO:0000256" key="3">
    <source>
        <dbReference type="SAM" id="SignalP"/>
    </source>
</evidence>
<evidence type="ECO:0000256" key="1">
    <source>
        <dbReference type="ARBA" id="ARBA00022737"/>
    </source>
</evidence>
<dbReference type="EMBL" id="BGZK01004014">
    <property type="protein sequence ID" value="GBP06310.1"/>
    <property type="molecule type" value="Genomic_DNA"/>
</dbReference>
<dbReference type="Pfam" id="PF18816">
    <property type="entry name" value="Importin_rep_5"/>
    <property type="match status" value="1"/>
</dbReference>
<dbReference type="STRING" id="151549.A0A4C1SYG6"/>
<keyword evidence="5" id="KW-1185">Reference proteome</keyword>
<dbReference type="Gene3D" id="1.25.10.10">
    <property type="entry name" value="Leucine-rich Repeat Variant"/>
    <property type="match status" value="1"/>
</dbReference>
<dbReference type="InterPro" id="IPR040928">
    <property type="entry name" value="Importin_rep_5"/>
</dbReference>